<proteinExistence type="inferred from homology"/>
<keyword evidence="4" id="KW-0732">Signal</keyword>
<evidence type="ECO:0000256" key="5">
    <source>
        <dbReference type="ARBA" id="ARBA00022989"/>
    </source>
</evidence>
<reference evidence="10 11" key="1">
    <citation type="submission" date="2019-01" db="EMBL/GenBank/DDBJ databases">
        <authorList>
            <person name="Ferrante I. M."/>
        </authorList>
    </citation>
    <scope>NUCLEOTIDE SEQUENCE [LARGE SCALE GENOMIC DNA]</scope>
    <source>
        <strain evidence="10 11">B856</strain>
    </source>
</reference>
<accession>A0A448Z6K8</accession>
<dbReference type="PROSITE" id="PS50866">
    <property type="entry name" value="GOLD"/>
    <property type="match status" value="1"/>
</dbReference>
<evidence type="ECO:0000313" key="11">
    <source>
        <dbReference type="Proteomes" id="UP000291116"/>
    </source>
</evidence>
<dbReference type="Proteomes" id="UP000291116">
    <property type="component" value="Unassembled WGS sequence"/>
</dbReference>
<feature type="domain" description="GOLD" evidence="9">
    <location>
        <begin position="65"/>
        <end position="159"/>
    </location>
</feature>
<evidence type="ECO:0000256" key="2">
    <source>
        <dbReference type="ARBA" id="ARBA00007104"/>
    </source>
</evidence>
<gene>
    <name evidence="10" type="ORF">PSNMU_V1.4_AUG-EV-PASAV3_0044990</name>
</gene>
<evidence type="ECO:0000256" key="4">
    <source>
        <dbReference type="ARBA" id="ARBA00022729"/>
    </source>
</evidence>
<comment type="subcellular location">
    <subcellularLocation>
        <location evidence="1 7">Membrane</location>
        <topology evidence="1 7">Single-pass type I membrane protein</topology>
    </subcellularLocation>
</comment>
<dbReference type="OrthoDB" id="39894at2759"/>
<dbReference type="SMART" id="SM01190">
    <property type="entry name" value="EMP24_GP25L"/>
    <property type="match status" value="1"/>
</dbReference>
<evidence type="ECO:0000256" key="1">
    <source>
        <dbReference type="ARBA" id="ARBA00004479"/>
    </source>
</evidence>
<protein>
    <recommendedName>
        <fullName evidence="9">GOLD domain-containing protein</fullName>
    </recommendedName>
</protein>
<evidence type="ECO:0000256" key="3">
    <source>
        <dbReference type="ARBA" id="ARBA00022692"/>
    </source>
</evidence>
<feature type="transmembrane region" description="Helical" evidence="8">
    <location>
        <begin position="223"/>
        <end position="242"/>
    </location>
</feature>
<name>A0A448Z6K8_9STRA</name>
<dbReference type="InterPro" id="IPR009038">
    <property type="entry name" value="GOLD_dom"/>
</dbReference>
<dbReference type="EMBL" id="CAACVS010000137">
    <property type="protein sequence ID" value="VEU37672.1"/>
    <property type="molecule type" value="Genomic_DNA"/>
</dbReference>
<dbReference type="InterPro" id="IPR015720">
    <property type="entry name" value="Emp24-like"/>
</dbReference>
<evidence type="ECO:0000256" key="7">
    <source>
        <dbReference type="RuleBase" id="RU003827"/>
    </source>
</evidence>
<keyword evidence="6 8" id="KW-0472">Membrane</keyword>
<keyword evidence="5 8" id="KW-1133">Transmembrane helix</keyword>
<organism evidence="10 11">
    <name type="scientific">Pseudo-nitzschia multistriata</name>
    <dbReference type="NCBI Taxonomy" id="183589"/>
    <lineage>
        <taxon>Eukaryota</taxon>
        <taxon>Sar</taxon>
        <taxon>Stramenopiles</taxon>
        <taxon>Ochrophyta</taxon>
        <taxon>Bacillariophyta</taxon>
        <taxon>Bacillariophyceae</taxon>
        <taxon>Bacillariophycidae</taxon>
        <taxon>Bacillariales</taxon>
        <taxon>Bacillariaceae</taxon>
        <taxon>Pseudo-nitzschia</taxon>
    </lineage>
</organism>
<sequence length="252" mass="29145">MNREQNMNCLRNFVSNRRKRQHSAVCNVRRGLVLQHLLLSFLIVALSNFYAVDASYAISIEPQSEECFIFMTPSSINPFSAFSGSFEVLHDDVDSYELAVKVVNNDTGESMHEVPTGTQEGDFELNDLKPNSKYSICFQNNAGEDDEENEFDVGFNLRFHNPPRSLDDAESGPDGERASQLIQKAAQIDQEWFTLQDHFDFLRNREGIHFAMNNQIMTRLARWTYVESLLVVAMAVGQVMYWKRFFEKRRYI</sequence>
<dbReference type="Pfam" id="PF01105">
    <property type="entry name" value="EMP24_GP25L"/>
    <property type="match status" value="1"/>
</dbReference>
<comment type="similarity">
    <text evidence="2 7">Belongs to the EMP24/GP25L family.</text>
</comment>
<evidence type="ECO:0000259" key="9">
    <source>
        <dbReference type="PROSITE" id="PS50866"/>
    </source>
</evidence>
<evidence type="ECO:0000256" key="8">
    <source>
        <dbReference type="SAM" id="Phobius"/>
    </source>
</evidence>
<dbReference type="GO" id="GO:0016020">
    <property type="term" value="C:membrane"/>
    <property type="evidence" value="ECO:0007669"/>
    <property type="project" value="UniProtKB-SubCell"/>
</dbReference>
<evidence type="ECO:0000313" key="10">
    <source>
        <dbReference type="EMBL" id="VEU37672.1"/>
    </source>
</evidence>
<keyword evidence="11" id="KW-1185">Reference proteome</keyword>
<evidence type="ECO:0000256" key="6">
    <source>
        <dbReference type="ARBA" id="ARBA00023136"/>
    </source>
</evidence>
<dbReference type="PANTHER" id="PTHR22811">
    <property type="entry name" value="TRANSMEMBRANE EMP24 DOMAIN-CONTAINING PROTEIN"/>
    <property type="match status" value="1"/>
</dbReference>
<dbReference type="AlphaFoldDB" id="A0A448Z6K8"/>
<keyword evidence="3 7" id="KW-0812">Transmembrane</keyword>